<dbReference type="SUPFAM" id="SSF55785">
    <property type="entry name" value="PYP-like sensor domain (PAS domain)"/>
    <property type="match status" value="1"/>
</dbReference>
<dbReference type="InterPro" id="IPR009057">
    <property type="entry name" value="Homeodomain-like_sf"/>
</dbReference>
<evidence type="ECO:0000256" key="4">
    <source>
        <dbReference type="ARBA" id="ARBA00023125"/>
    </source>
</evidence>
<dbReference type="Pfam" id="PF13188">
    <property type="entry name" value="PAS_8"/>
    <property type="match status" value="1"/>
</dbReference>
<dbReference type="InterPro" id="IPR002078">
    <property type="entry name" value="Sigma_54_int"/>
</dbReference>
<dbReference type="PROSITE" id="PS50045">
    <property type="entry name" value="SIGMA54_INTERACT_4"/>
    <property type="match status" value="1"/>
</dbReference>
<organism evidence="9 10">
    <name type="scientific">Thermanaeromonas toyohensis ToBE</name>
    <dbReference type="NCBI Taxonomy" id="698762"/>
    <lineage>
        <taxon>Bacteria</taxon>
        <taxon>Bacillati</taxon>
        <taxon>Bacillota</taxon>
        <taxon>Clostridia</taxon>
        <taxon>Neomoorellales</taxon>
        <taxon>Neomoorellaceae</taxon>
        <taxon>Thermanaeromonas</taxon>
    </lineage>
</organism>
<keyword evidence="3" id="KW-0805">Transcription regulation</keyword>
<dbReference type="CDD" id="cd00130">
    <property type="entry name" value="PAS"/>
    <property type="match status" value="1"/>
</dbReference>
<dbReference type="InterPro" id="IPR058031">
    <property type="entry name" value="AAA_lid_NorR"/>
</dbReference>
<dbReference type="OrthoDB" id="9803970at2"/>
<evidence type="ECO:0000256" key="5">
    <source>
        <dbReference type="ARBA" id="ARBA00023163"/>
    </source>
</evidence>
<dbReference type="Pfam" id="PF00989">
    <property type="entry name" value="PAS"/>
    <property type="match status" value="1"/>
</dbReference>
<dbReference type="Pfam" id="PF00158">
    <property type="entry name" value="Sigma54_activat"/>
    <property type="match status" value="1"/>
</dbReference>
<dbReference type="PROSITE" id="PS00676">
    <property type="entry name" value="SIGMA54_INTERACT_2"/>
    <property type="match status" value="1"/>
</dbReference>
<dbReference type="InterPro" id="IPR025662">
    <property type="entry name" value="Sigma_54_int_dom_ATP-bd_1"/>
</dbReference>
<dbReference type="InterPro" id="IPR002197">
    <property type="entry name" value="HTH_Fis"/>
</dbReference>
<dbReference type="STRING" id="698762.SAMN00808754_2798"/>
<dbReference type="Gene3D" id="1.10.8.60">
    <property type="match status" value="1"/>
</dbReference>
<evidence type="ECO:0000256" key="1">
    <source>
        <dbReference type="ARBA" id="ARBA00022741"/>
    </source>
</evidence>
<dbReference type="PROSITE" id="PS00675">
    <property type="entry name" value="SIGMA54_INTERACT_1"/>
    <property type="match status" value="1"/>
</dbReference>
<dbReference type="FunFam" id="3.40.50.300:FF:000006">
    <property type="entry name" value="DNA-binding transcriptional regulator NtrC"/>
    <property type="match status" value="1"/>
</dbReference>
<dbReference type="InterPro" id="IPR027417">
    <property type="entry name" value="P-loop_NTPase"/>
</dbReference>
<keyword evidence="10" id="KW-1185">Reference proteome</keyword>
<keyword evidence="2" id="KW-0067">ATP-binding</keyword>
<feature type="domain" description="PAS" evidence="8">
    <location>
        <begin position="121"/>
        <end position="172"/>
    </location>
</feature>
<dbReference type="PROSITE" id="PS50112">
    <property type="entry name" value="PAS"/>
    <property type="match status" value="1"/>
</dbReference>
<dbReference type="Pfam" id="PF02954">
    <property type="entry name" value="HTH_8"/>
    <property type="match status" value="1"/>
</dbReference>
<dbReference type="EMBL" id="LT838272">
    <property type="protein sequence ID" value="SMB99217.1"/>
    <property type="molecule type" value="Genomic_DNA"/>
</dbReference>
<dbReference type="InterPro" id="IPR035965">
    <property type="entry name" value="PAS-like_dom_sf"/>
</dbReference>
<feature type="coiled-coil region" evidence="6">
    <location>
        <begin position="227"/>
        <end position="254"/>
    </location>
</feature>
<dbReference type="GO" id="GO:0006355">
    <property type="term" value="P:regulation of DNA-templated transcription"/>
    <property type="evidence" value="ECO:0007669"/>
    <property type="project" value="InterPro"/>
</dbReference>
<dbReference type="CDD" id="cd00009">
    <property type="entry name" value="AAA"/>
    <property type="match status" value="1"/>
</dbReference>
<keyword evidence="4" id="KW-0238">DNA-binding</keyword>
<dbReference type="Gene3D" id="1.10.10.60">
    <property type="entry name" value="Homeodomain-like"/>
    <property type="match status" value="1"/>
</dbReference>
<evidence type="ECO:0000256" key="2">
    <source>
        <dbReference type="ARBA" id="ARBA00022840"/>
    </source>
</evidence>
<dbReference type="GO" id="GO:0005524">
    <property type="term" value="F:ATP binding"/>
    <property type="evidence" value="ECO:0007669"/>
    <property type="project" value="UniProtKB-KW"/>
</dbReference>
<evidence type="ECO:0000259" key="7">
    <source>
        <dbReference type="PROSITE" id="PS50045"/>
    </source>
</evidence>
<dbReference type="Proteomes" id="UP000192569">
    <property type="component" value="Chromosome I"/>
</dbReference>
<dbReference type="InterPro" id="IPR013767">
    <property type="entry name" value="PAS_fold"/>
</dbReference>
<reference evidence="9 10" key="1">
    <citation type="submission" date="2017-04" db="EMBL/GenBank/DDBJ databases">
        <authorList>
            <person name="Afonso C.L."/>
            <person name="Miller P.J."/>
            <person name="Scott M.A."/>
            <person name="Spackman E."/>
            <person name="Goraichik I."/>
            <person name="Dimitrov K.M."/>
            <person name="Suarez D.L."/>
            <person name="Swayne D.E."/>
        </authorList>
    </citation>
    <scope>NUCLEOTIDE SEQUENCE [LARGE SCALE GENOMIC DNA]</scope>
    <source>
        <strain evidence="9 10">ToBE</strain>
    </source>
</reference>
<dbReference type="Gene3D" id="3.30.450.20">
    <property type="entry name" value="PAS domain"/>
    <property type="match status" value="2"/>
</dbReference>
<dbReference type="InterPro" id="IPR025943">
    <property type="entry name" value="Sigma_54_int_dom_ATP-bd_2"/>
</dbReference>
<evidence type="ECO:0000313" key="10">
    <source>
        <dbReference type="Proteomes" id="UP000192569"/>
    </source>
</evidence>
<accession>A0A1W1W0S3</accession>
<dbReference type="InterPro" id="IPR025944">
    <property type="entry name" value="Sigma_54_int_dom_CS"/>
</dbReference>
<dbReference type="PANTHER" id="PTHR32071">
    <property type="entry name" value="TRANSCRIPTIONAL REGULATORY PROTEIN"/>
    <property type="match status" value="1"/>
</dbReference>
<name>A0A1W1W0S3_9FIRM</name>
<evidence type="ECO:0000313" key="9">
    <source>
        <dbReference type="EMBL" id="SMB99217.1"/>
    </source>
</evidence>
<dbReference type="GO" id="GO:0043565">
    <property type="term" value="F:sequence-specific DNA binding"/>
    <property type="evidence" value="ECO:0007669"/>
    <property type="project" value="InterPro"/>
</dbReference>
<dbReference type="PRINTS" id="PR01590">
    <property type="entry name" value="HTHFIS"/>
</dbReference>
<dbReference type="SUPFAM" id="SSF46689">
    <property type="entry name" value="Homeodomain-like"/>
    <property type="match status" value="1"/>
</dbReference>
<dbReference type="NCBIfam" id="TIGR00229">
    <property type="entry name" value="sensory_box"/>
    <property type="match status" value="1"/>
</dbReference>
<evidence type="ECO:0000256" key="6">
    <source>
        <dbReference type="SAM" id="Coils"/>
    </source>
</evidence>
<protein>
    <submittedName>
        <fullName evidence="9">PAS domain S-box-containing protein</fullName>
    </submittedName>
</protein>
<dbReference type="InterPro" id="IPR000014">
    <property type="entry name" value="PAS"/>
</dbReference>
<dbReference type="RefSeq" id="WP_084666494.1">
    <property type="nucleotide sequence ID" value="NZ_LT838272.1"/>
</dbReference>
<dbReference type="SUPFAM" id="SSF52540">
    <property type="entry name" value="P-loop containing nucleoside triphosphate hydrolases"/>
    <property type="match status" value="1"/>
</dbReference>
<proteinExistence type="predicted"/>
<keyword evidence="6" id="KW-0175">Coiled coil</keyword>
<evidence type="ECO:0000256" key="3">
    <source>
        <dbReference type="ARBA" id="ARBA00023015"/>
    </source>
</evidence>
<dbReference type="Pfam" id="PF25601">
    <property type="entry name" value="AAA_lid_14"/>
    <property type="match status" value="1"/>
</dbReference>
<dbReference type="Gene3D" id="3.40.50.300">
    <property type="entry name" value="P-loop containing nucleotide triphosphate hydrolases"/>
    <property type="match status" value="1"/>
</dbReference>
<sequence length="578" mass="65703">MPIPQSFLKLLWETLEDPVLLTDSSLQVINTNPAARNFLGASVIGSSLSELFGKVPFWVELVGLLERGGQKEGEISIGDRDFLCRAVTLKKGGMNEGLLLLLREITELRRMTKKLELTERWRNILYTILDTAYEGIVVVDENGYITMFNQAYADFLGVRPEEMIGKHVQEVIENTRMHIVIKTGKPEFRQVQRIKGHNMICDRIPIWEGDKIIGAVGKVLFRDISEVDELAEQVRRLKKELEYYKGQLRRHYQQARYSLEDIIGQSRVIRELKEMVNKVASTSSTVLLKGESGTGKELFAHAIHNASPRYRGPFIKVNCAAIPENLLESELFGYEEGAFTGAKKGGKPGKFELANGGTIFLDEIGDMPLNMQAKLLRVLQEKEIEHVGGNRPVKIDVRVIAATNRDLEALIREGRFRSDLFYRLNVVTFEIPPLRQRKEDIPLLVEHFLDKLGRTLGCGRKKITPAALEVLLQHNWPGNVRELENVLERALNVVDGPEILPHHLPPYLTETRTFNSRPLRPLKETLARVEKELLEEALRYTKGNCLLAAHLLGLSKSTFYEKVARYGLRESAFREYGN</sequence>
<dbReference type="InterPro" id="IPR003593">
    <property type="entry name" value="AAA+_ATPase"/>
</dbReference>
<keyword evidence="1" id="KW-0547">Nucleotide-binding</keyword>
<dbReference type="SMART" id="SM00382">
    <property type="entry name" value="AAA"/>
    <property type="match status" value="1"/>
</dbReference>
<gene>
    <name evidence="9" type="ORF">SAMN00808754_2798</name>
</gene>
<dbReference type="PROSITE" id="PS00688">
    <property type="entry name" value="SIGMA54_INTERACT_3"/>
    <property type="match status" value="1"/>
</dbReference>
<evidence type="ECO:0000259" key="8">
    <source>
        <dbReference type="PROSITE" id="PS50112"/>
    </source>
</evidence>
<dbReference type="SMART" id="SM00091">
    <property type="entry name" value="PAS"/>
    <property type="match status" value="2"/>
</dbReference>
<feature type="domain" description="Sigma-54 factor interaction" evidence="7">
    <location>
        <begin position="262"/>
        <end position="492"/>
    </location>
</feature>
<dbReference type="AlphaFoldDB" id="A0A1W1W0S3"/>
<keyword evidence="5" id="KW-0804">Transcription</keyword>